<protein>
    <recommendedName>
        <fullName evidence="7">TLC domain-containing protein</fullName>
    </recommendedName>
</protein>
<dbReference type="InterPro" id="IPR050846">
    <property type="entry name" value="TLCD"/>
</dbReference>
<dbReference type="Proteomes" id="UP000593572">
    <property type="component" value="Unassembled WGS sequence"/>
</dbReference>
<dbReference type="EMBL" id="JABEZX010000006">
    <property type="protein sequence ID" value="MBA0557294.1"/>
    <property type="molecule type" value="Genomic_DNA"/>
</dbReference>
<dbReference type="PANTHER" id="PTHR13439">
    <property type="entry name" value="CT120 PROTEIN"/>
    <property type="match status" value="1"/>
</dbReference>
<keyword evidence="3 6" id="KW-1133">Transmembrane helix</keyword>
<feature type="transmembrane region" description="Helical" evidence="6">
    <location>
        <begin position="203"/>
        <end position="226"/>
    </location>
</feature>
<dbReference type="GO" id="GO:0005783">
    <property type="term" value="C:endoplasmic reticulum"/>
    <property type="evidence" value="ECO:0007669"/>
    <property type="project" value="TreeGrafter"/>
</dbReference>
<dbReference type="InterPro" id="IPR006634">
    <property type="entry name" value="TLC-dom"/>
</dbReference>
<evidence type="ECO:0000313" key="9">
    <source>
        <dbReference type="Proteomes" id="UP000593572"/>
    </source>
</evidence>
<keyword evidence="4 5" id="KW-0472">Membrane</keyword>
<feature type="transmembrane region" description="Helical" evidence="6">
    <location>
        <begin position="148"/>
        <end position="164"/>
    </location>
</feature>
<accession>A0A7J8LXX4</accession>
<comment type="caution">
    <text evidence="8">The sequence shown here is derived from an EMBL/GenBank/DDBJ whole genome shotgun (WGS) entry which is preliminary data.</text>
</comment>
<evidence type="ECO:0000256" key="5">
    <source>
        <dbReference type="PROSITE-ProRule" id="PRU00205"/>
    </source>
</evidence>
<dbReference type="SMART" id="SM00724">
    <property type="entry name" value="TLC"/>
    <property type="match status" value="1"/>
</dbReference>
<evidence type="ECO:0000256" key="6">
    <source>
        <dbReference type="SAM" id="Phobius"/>
    </source>
</evidence>
<dbReference type="GO" id="GO:0016020">
    <property type="term" value="C:membrane"/>
    <property type="evidence" value="ECO:0007669"/>
    <property type="project" value="UniProtKB-SubCell"/>
</dbReference>
<feature type="transmembrane region" description="Helical" evidence="6">
    <location>
        <begin position="170"/>
        <end position="191"/>
    </location>
</feature>
<name>A0A7J8LXX4_9ROSI</name>
<feature type="transmembrane region" description="Helical" evidence="6">
    <location>
        <begin position="81"/>
        <end position="100"/>
    </location>
</feature>
<evidence type="ECO:0000259" key="7">
    <source>
        <dbReference type="PROSITE" id="PS50922"/>
    </source>
</evidence>
<dbReference type="Pfam" id="PF03798">
    <property type="entry name" value="TRAM_LAG1_CLN8"/>
    <property type="match status" value="1"/>
</dbReference>
<organism evidence="8 9">
    <name type="scientific">Gossypium lobatum</name>
    <dbReference type="NCBI Taxonomy" id="34289"/>
    <lineage>
        <taxon>Eukaryota</taxon>
        <taxon>Viridiplantae</taxon>
        <taxon>Streptophyta</taxon>
        <taxon>Embryophyta</taxon>
        <taxon>Tracheophyta</taxon>
        <taxon>Spermatophyta</taxon>
        <taxon>Magnoliopsida</taxon>
        <taxon>eudicotyledons</taxon>
        <taxon>Gunneridae</taxon>
        <taxon>Pentapetalae</taxon>
        <taxon>rosids</taxon>
        <taxon>malvids</taxon>
        <taxon>Malvales</taxon>
        <taxon>Malvaceae</taxon>
        <taxon>Malvoideae</taxon>
        <taxon>Gossypium</taxon>
    </lineage>
</organism>
<proteinExistence type="predicted"/>
<evidence type="ECO:0000256" key="2">
    <source>
        <dbReference type="ARBA" id="ARBA00022692"/>
    </source>
</evidence>
<feature type="domain" description="TLC" evidence="7">
    <location>
        <begin position="69"/>
        <end position="249"/>
    </location>
</feature>
<keyword evidence="2 5" id="KW-0812">Transmembrane</keyword>
<dbReference type="AlphaFoldDB" id="A0A7J8LXX4"/>
<evidence type="ECO:0000256" key="3">
    <source>
        <dbReference type="ARBA" id="ARBA00022989"/>
    </source>
</evidence>
<dbReference type="PROSITE" id="PS50922">
    <property type="entry name" value="TLC"/>
    <property type="match status" value="1"/>
</dbReference>
<keyword evidence="9" id="KW-1185">Reference proteome</keyword>
<evidence type="ECO:0000256" key="4">
    <source>
        <dbReference type="ARBA" id="ARBA00023136"/>
    </source>
</evidence>
<comment type="subcellular location">
    <subcellularLocation>
        <location evidence="1">Membrane</location>
        <topology evidence="1">Multi-pass membrane protein</topology>
    </subcellularLocation>
</comment>
<reference evidence="8 9" key="1">
    <citation type="journal article" date="2019" name="Genome Biol. Evol.">
        <title>Insights into the evolution of the New World diploid cottons (Gossypium, subgenus Houzingenia) based on genome sequencing.</title>
        <authorList>
            <person name="Grover C.E."/>
            <person name="Arick M.A. 2nd"/>
            <person name="Thrash A."/>
            <person name="Conover J.L."/>
            <person name="Sanders W.S."/>
            <person name="Peterson D.G."/>
            <person name="Frelichowski J.E."/>
            <person name="Scheffler J.A."/>
            <person name="Scheffler B.E."/>
            <person name="Wendel J.F."/>
        </authorList>
    </citation>
    <scope>NUCLEOTIDE SEQUENCE [LARGE SCALE GENOMIC DNA]</scope>
    <source>
        <strain evidence="8">157</strain>
        <tissue evidence="8">Leaf</tissue>
    </source>
</reference>
<evidence type="ECO:0000313" key="8">
    <source>
        <dbReference type="EMBL" id="MBA0557294.1"/>
    </source>
</evidence>
<gene>
    <name evidence="8" type="ORF">Golob_014370</name>
</gene>
<dbReference type="PANTHER" id="PTHR13439:SF71">
    <property type="entry name" value="EXPRESSED PROTEIN"/>
    <property type="match status" value="1"/>
</dbReference>
<evidence type="ECO:0000256" key="1">
    <source>
        <dbReference type="ARBA" id="ARBA00004141"/>
    </source>
</evidence>
<sequence>MILLSEEATMEIQSYQNQAELLLKEYLLADSFIPYTSVICGIFASKMVYDLTQLFSSVYFKSYLILSKVQRNEWNNRSISTVHAIFITVMSLYFVFWSNLYSDNRYAGMIMFRSSALSTFTLGVSVGYFLADIGMIIWFYSSLGGIEYVIHHFLSLTAVAYSMMTGEGQLYTFMVLISETTTPGINLRWYLDTAGMKRSRAYLINGVVIFVTWLVARILLFMYLFYHVYLHFDQLWATVNIRRAFYPISYELNVVWKDYQGIKENISKEAMKGILFHPLCCSVNGSKGYRTVELSWFLIQCEKSPCNAEGWLT</sequence>
<dbReference type="GO" id="GO:0055088">
    <property type="term" value="P:lipid homeostasis"/>
    <property type="evidence" value="ECO:0007669"/>
    <property type="project" value="TreeGrafter"/>
</dbReference>